<evidence type="ECO:0000256" key="4">
    <source>
        <dbReference type="ARBA" id="ARBA00023163"/>
    </source>
</evidence>
<keyword evidence="8" id="KW-1185">Reference proteome</keyword>
<gene>
    <name evidence="7" type="ORF">MIND_00317400</name>
</gene>
<comment type="caution">
    <text evidence="7">The sequence shown here is derived from an EMBL/GenBank/DDBJ whole genome shotgun (WGS) entry which is preliminary data.</text>
</comment>
<dbReference type="OrthoDB" id="3204217at2759"/>
<evidence type="ECO:0000313" key="7">
    <source>
        <dbReference type="EMBL" id="KAF7309466.1"/>
    </source>
</evidence>
<comment type="similarity">
    <text evidence="2">Belongs to the ETT1 family.</text>
</comment>
<proteinExistence type="inferred from homology"/>
<evidence type="ECO:0000256" key="2">
    <source>
        <dbReference type="ARBA" id="ARBA00007273"/>
    </source>
</evidence>
<comment type="subcellular location">
    <subcellularLocation>
        <location evidence="1">Nucleus</location>
    </subcellularLocation>
</comment>
<reference evidence="7" key="1">
    <citation type="submission" date="2020-05" db="EMBL/GenBank/DDBJ databases">
        <title>Mycena genomes resolve the evolution of fungal bioluminescence.</title>
        <authorList>
            <person name="Tsai I.J."/>
        </authorList>
    </citation>
    <scope>NUCLEOTIDE SEQUENCE</scope>
    <source>
        <strain evidence="7">171206Taipei</strain>
    </source>
</reference>
<dbReference type="GO" id="GO:2000640">
    <property type="term" value="P:positive regulation of SREBP signaling pathway"/>
    <property type="evidence" value="ECO:0007669"/>
    <property type="project" value="TreeGrafter"/>
</dbReference>
<feature type="compositionally biased region" description="Basic and acidic residues" evidence="6">
    <location>
        <begin position="33"/>
        <end position="49"/>
    </location>
</feature>
<evidence type="ECO:0000313" key="8">
    <source>
        <dbReference type="Proteomes" id="UP000636479"/>
    </source>
</evidence>
<evidence type="ECO:0000256" key="6">
    <source>
        <dbReference type="SAM" id="MobiDB-lite"/>
    </source>
</evidence>
<dbReference type="GO" id="GO:0005634">
    <property type="term" value="C:nucleus"/>
    <property type="evidence" value="ECO:0007669"/>
    <property type="project" value="UniProtKB-SubCell"/>
</dbReference>
<protein>
    <submittedName>
        <fullName evidence="7">Uncharacterized protein</fullName>
    </submittedName>
</protein>
<evidence type="ECO:0000256" key="1">
    <source>
        <dbReference type="ARBA" id="ARBA00004123"/>
    </source>
</evidence>
<dbReference type="RefSeq" id="XP_037222916.1">
    <property type="nucleotide sequence ID" value="XM_037360031.1"/>
</dbReference>
<sequence length="479" mass="54044">MLPNYYPLPVVEAPLPLRPRGLWKGRETHKRRSDSDHNHRPTKRQRSEDTSDEDQENYYIVELTPEPTPEMESEEEFVPEKVEDWEDLKSSFARAVEQYENDNFSESVQLLRGVLRLCHRFLLLYQDPSVLYTQPQPKLPEPISFSSLAPRPRKKCKCREPTTAFHAILGTTLFLFANIIAQDPSVALSGEPTNSVTYWLAALDVFEMGENLPSRTSGRGCEAPEDWRMNVVWGRVLLCIADAALTQQRNNSSPVVEPKWLSPSASVFAAIQMRRPPASRRISLASAVPHELLLLAMDHFTRGIFLMPHTVTPTPINSSSPQFSRAAELFTIALEFLGVAERLPAASERMRWAAWADNVLGQIPAQGQTAVIGRIRGRCWLVYGTAHVEDIEETGESRDWDDIFDSEDAEDARDGLQRAIGFFERAAAEEGGSNDDELQAFLAESLLTLANLTKEEIKREELYQRAQSLGCVSLDEMES</sequence>
<accession>A0A8H6WAS9</accession>
<dbReference type="AlphaFoldDB" id="A0A8H6WAS9"/>
<evidence type="ECO:0000256" key="3">
    <source>
        <dbReference type="ARBA" id="ARBA00023015"/>
    </source>
</evidence>
<dbReference type="EMBL" id="JACAZF010000003">
    <property type="protein sequence ID" value="KAF7309466.1"/>
    <property type="molecule type" value="Genomic_DNA"/>
</dbReference>
<dbReference type="PANTHER" id="PTHR28290">
    <property type="entry name" value="ENHANCER OF TRANSLATION TERMINATION 1"/>
    <property type="match status" value="1"/>
</dbReference>
<dbReference type="Proteomes" id="UP000636479">
    <property type="component" value="Unassembled WGS sequence"/>
</dbReference>
<keyword evidence="4" id="KW-0804">Transcription</keyword>
<organism evidence="7 8">
    <name type="scientific">Mycena indigotica</name>
    <dbReference type="NCBI Taxonomy" id="2126181"/>
    <lineage>
        <taxon>Eukaryota</taxon>
        <taxon>Fungi</taxon>
        <taxon>Dikarya</taxon>
        <taxon>Basidiomycota</taxon>
        <taxon>Agaricomycotina</taxon>
        <taxon>Agaricomycetes</taxon>
        <taxon>Agaricomycetidae</taxon>
        <taxon>Agaricales</taxon>
        <taxon>Marasmiineae</taxon>
        <taxon>Mycenaceae</taxon>
        <taxon>Mycena</taxon>
    </lineage>
</organism>
<dbReference type="GeneID" id="59342547"/>
<evidence type="ECO:0000256" key="5">
    <source>
        <dbReference type="ARBA" id="ARBA00023242"/>
    </source>
</evidence>
<feature type="region of interest" description="Disordered" evidence="6">
    <location>
        <begin position="19"/>
        <end position="57"/>
    </location>
</feature>
<feature type="compositionally biased region" description="Basic residues" evidence="6">
    <location>
        <begin position="21"/>
        <end position="32"/>
    </location>
</feature>
<dbReference type="InterPro" id="IPR024318">
    <property type="entry name" value="Nro1/ETT1"/>
</dbReference>
<keyword evidence="3" id="KW-0805">Transcription regulation</keyword>
<name>A0A8H6WAS9_9AGAR</name>
<keyword evidence="5" id="KW-0539">Nucleus</keyword>
<dbReference type="PANTHER" id="PTHR28290:SF1">
    <property type="entry name" value="ENHANCER OF TRANSLATION TERMINATION 1"/>
    <property type="match status" value="1"/>
</dbReference>